<proteinExistence type="predicted"/>
<protein>
    <submittedName>
        <fullName evidence="1">Uncharacterized protein</fullName>
    </submittedName>
</protein>
<dbReference type="Proteomes" id="UP000014038">
    <property type="component" value="Chromosome"/>
</dbReference>
<name>N6VCV9_9HYPH</name>
<reference evidence="1 2" key="1">
    <citation type="journal article" date="2013" name="PLoS Genet.">
        <title>A gene transfer agent and a dynamic repertoire of secretion systems hold the keys to the explosive radiation of the emerging pathogen Bartonella.</title>
        <authorList>
            <person name="Guy L."/>
            <person name="Nystedt B."/>
            <person name="Toft C."/>
            <person name="Zaremba-Niedzwiedzka K."/>
            <person name="Berglund E.C."/>
            <person name="Granberg F."/>
            <person name="Naslund K."/>
            <person name="Eriksson A.S."/>
            <person name="Andersson S.G."/>
        </authorList>
    </citation>
    <scope>NUCLEOTIDE SEQUENCE [LARGE SCALE GENOMIC DNA]</scope>
    <source>
        <strain evidence="1 2">91-4</strain>
    </source>
</reference>
<dbReference type="HOGENOM" id="CLU_142707_0_0_5"/>
<dbReference type="eggNOG" id="ENOG50313XI">
    <property type="taxonomic scope" value="Bacteria"/>
</dbReference>
<dbReference type="OrthoDB" id="7924584at2"/>
<keyword evidence="2" id="KW-1185">Reference proteome</keyword>
<evidence type="ECO:0000313" key="1">
    <source>
        <dbReference type="EMBL" id="ENN91111.1"/>
    </source>
</evidence>
<dbReference type="RefSeq" id="WP_010701350.1">
    <property type="nucleotide sequence ID" value="NZ_CM001844.1"/>
</dbReference>
<dbReference type="AlphaFoldDB" id="N6VCV9"/>
<gene>
    <name evidence="1" type="ORF">BBbe_08040</name>
</gene>
<accession>N6VCV9</accession>
<sequence length="131" mass="15441">MNEQIFVDDHEILLVICDDGYHDARSGPLDRTEIMNIVDGVDDVVRILRIDLHSDHYDDISEKIAEIYVKDSDSSLLERNTHPFIVDSNAYHILKEDVEEQIYADKVYGTYEEQHRLRPCDVLNMNYRRMQ</sequence>
<comment type="caution">
    <text evidence="1">The sequence shown here is derived from an EMBL/GenBank/DDBJ whole genome shotgun (WGS) entry which is preliminary data.</text>
</comment>
<dbReference type="EMBL" id="AGWA01000007">
    <property type="protein sequence ID" value="ENN91111.1"/>
    <property type="molecule type" value="Genomic_DNA"/>
</dbReference>
<organism evidence="1 2">
    <name type="scientific">Bartonella bovis 91-4</name>
    <dbReference type="NCBI Taxonomy" id="1094491"/>
    <lineage>
        <taxon>Bacteria</taxon>
        <taxon>Pseudomonadati</taxon>
        <taxon>Pseudomonadota</taxon>
        <taxon>Alphaproteobacteria</taxon>
        <taxon>Hyphomicrobiales</taxon>
        <taxon>Bartonellaceae</taxon>
        <taxon>Bartonella</taxon>
    </lineage>
</organism>
<evidence type="ECO:0000313" key="2">
    <source>
        <dbReference type="Proteomes" id="UP000014038"/>
    </source>
</evidence>
<dbReference type="PATRIC" id="fig|1094491.5.peg.867"/>